<protein>
    <submittedName>
        <fullName evidence="2">GNAT acetyltransferase</fullName>
    </submittedName>
</protein>
<dbReference type="OrthoDB" id="7054616at2"/>
<dbReference type="InterPro" id="IPR027365">
    <property type="entry name" value="GNAT_acetyltra_YdfB-like"/>
</dbReference>
<dbReference type="PANTHER" id="PTHR31143">
    <property type="match status" value="1"/>
</dbReference>
<proteinExistence type="predicted"/>
<dbReference type="InterPro" id="IPR016181">
    <property type="entry name" value="Acyl_CoA_acyltransferase"/>
</dbReference>
<feature type="domain" description="N-acetyltransferase" evidence="1">
    <location>
        <begin position="134"/>
        <end position="261"/>
    </location>
</feature>
<dbReference type="GO" id="GO:0016747">
    <property type="term" value="F:acyltransferase activity, transferring groups other than amino-acyl groups"/>
    <property type="evidence" value="ECO:0007669"/>
    <property type="project" value="InterPro"/>
</dbReference>
<organism evidence="2 3">
    <name type="scientific">Acetanaerobacterium elongatum</name>
    <dbReference type="NCBI Taxonomy" id="258515"/>
    <lineage>
        <taxon>Bacteria</taxon>
        <taxon>Bacillati</taxon>
        <taxon>Bacillota</taxon>
        <taxon>Clostridia</taxon>
        <taxon>Eubacteriales</taxon>
        <taxon>Oscillospiraceae</taxon>
        <taxon>Acetanaerobacterium</taxon>
    </lineage>
</organism>
<keyword evidence="3" id="KW-1185">Reference proteome</keyword>
<dbReference type="PANTHER" id="PTHR31143:SF2">
    <property type="entry name" value="FR47-LIKE DOMAIN-CONTAINING PROTEIN-RELATED"/>
    <property type="match status" value="1"/>
</dbReference>
<sequence>MIKLAQHQMVNIAPLFSHSTETMIYTCLQGHMGTAWADNADHPACAQIVVADMCFFAGNAKTKESEALVRNLPPKGFNKDTIYVIPLNDEWCELIEAIHPNGLEKFSRYAIKKEGDNFNRDLLRAYIKALPSEYTLKRFDEALYHEALGNEWSRDLCANFATAADYIKRGRGYGILHNGRLVSGASSYTVYDDGIEIEIDTLESYRRKGLALVCGAALVLDCIEHGLYPSWDAANTASVALSEKLGYHFDKEYTAYAIHFS</sequence>
<name>A0A1H0FJM8_9FIRM</name>
<evidence type="ECO:0000259" key="1">
    <source>
        <dbReference type="PROSITE" id="PS51186"/>
    </source>
</evidence>
<dbReference type="InterPro" id="IPR042573">
    <property type="entry name" value="GNAT_acetyltra_N"/>
</dbReference>
<evidence type="ECO:0000313" key="3">
    <source>
        <dbReference type="Proteomes" id="UP000199182"/>
    </source>
</evidence>
<dbReference type="Proteomes" id="UP000199182">
    <property type="component" value="Unassembled WGS sequence"/>
</dbReference>
<dbReference type="AlphaFoldDB" id="A0A1H0FJM8"/>
<dbReference type="STRING" id="258515.SAMN05192585_1417"/>
<dbReference type="RefSeq" id="WP_092642887.1">
    <property type="nucleotide sequence ID" value="NZ_FNID01000041.1"/>
</dbReference>
<evidence type="ECO:0000313" key="2">
    <source>
        <dbReference type="EMBL" id="SDN94895.1"/>
    </source>
</evidence>
<dbReference type="Gene3D" id="3.40.630.30">
    <property type="match status" value="1"/>
</dbReference>
<dbReference type="EMBL" id="FNID01000041">
    <property type="protein sequence ID" value="SDN94895.1"/>
    <property type="molecule type" value="Genomic_DNA"/>
</dbReference>
<keyword evidence="2" id="KW-0808">Transferase</keyword>
<reference evidence="2 3" key="1">
    <citation type="submission" date="2016-10" db="EMBL/GenBank/DDBJ databases">
        <authorList>
            <person name="de Groot N.N."/>
        </authorList>
    </citation>
    <scope>NUCLEOTIDE SEQUENCE [LARGE SCALE GENOMIC DNA]</scope>
    <source>
        <strain evidence="2 3">CGMCC 1.5012</strain>
    </source>
</reference>
<gene>
    <name evidence="2" type="ORF">SAMN05192585_1417</name>
</gene>
<dbReference type="InterPro" id="IPR000182">
    <property type="entry name" value="GNAT_dom"/>
</dbReference>
<accession>A0A1H0FJM8</accession>
<dbReference type="Gene3D" id="3.40.630.110">
    <property type="entry name" value="GNAT acetyltransferase-like"/>
    <property type="match status" value="1"/>
</dbReference>
<dbReference type="Pfam" id="PF12746">
    <property type="entry name" value="GNAT_acetyltran"/>
    <property type="match status" value="1"/>
</dbReference>
<dbReference type="PROSITE" id="PS51186">
    <property type="entry name" value="GNAT"/>
    <property type="match status" value="1"/>
</dbReference>
<dbReference type="SUPFAM" id="SSF55729">
    <property type="entry name" value="Acyl-CoA N-acyltransferases (Nat)"/>
    <property type="match status" value="1"/>
</dbReference>